<feature type="transmembrane region" description="Helical" evidence="6">
    <location>
        <begin position="336"/>
        <end position="355"/>
    </location>
</feature>
<dbReference type="Proteomes" id="UP000247459">
    <property type="component" value="Unassembled WGS sequence"/>
</dbReference>
<feature type="transmembrane region" description="Helical" evidence="6">
    <location>
        <begin position="143"/>
        <end position="161"/>
    </location>
</feature>
<feature type="transmembrane region" description="Helical" evidence="6">
    <location>
        <begin position="114"/>
        <end position="136"/>
    </location>
</feature>
<feature type="transmembrane region" description="Helical" evidence="6">
    <location>
        <begin position="173"/>
        <end position="197"/>
    </location>
</feature>
<dbReference type="PANTHER" id="PTHR30474:SF1">
    <property type="entry name" value="PEPTIDOGLYCAN GLYCOSYLTRANSFERASE MRDB"/>
    <property type="match status" value="1"/>
</dbReference>
<name>A0A2W0CDX8_9BACL</name>
<feature type="transmembrane region" description="Helical" evidence="6">
    <location>
        <begin position="229"/>
        <end position="246"/>
    </location>
</feature>
<comment type="caution">
    <text evidence="7">The sequence shown here is derived from an EMBL/GenBank/DDBJ whole genome shotgun (WGS) entry which is preliminary data.</text>
</comment>
<dbReference type="AlphaFoldDB" id="A0A2W0CDX8"/>
<dbReference type="NCBIfam" id="NF038403">
    <property type="entry name" value="perm_prefix_1"/>
    <property type="match status" value="1"/>
</dbReference>
<comment type="subcellular location">
    <subcellularLocation>
        <location evidence="1">Membrane</location>
        <topology evidence="1">Multi-pass membrane protein</topology>
    </subcellularLocation>
</comment>
<evidence type="ECO:0000256" key="4">
    <source>
        <dbReference type="ARBA" id="ARBA00022989"/>
    </source>
</evidence>
<keyword evidence="3" id="KW-0133">Cell shape</keyword>
<dbReference type="EMBL" id="PRLG01000029">
    <property type="protein sequence ID" value="PYY26505.1"/>
    <property type="molecule type" value="Genomic_DNA"/>
</dbReference>
<evidence type="ECO:0000256" key="5">
    <source>
        <dbReference type="ARBA" id="ARBA00023136"/>
    </source>
</evidence>
<evidence type="ECO:0000313" key="8">
    <source>
        <dbReference type="Proteomes" id="UP000247459"/>
    </source>
</evidence>
<dbReference type="GO" id="GO:0008360">
    <property type="term" value="P:regulation of cell shape"/>
    <property type="evidence" value="ECO:0007669"/>
    <property type="project" value="UniProtKB-KW"/>
</dbReference>
<feature type="transmembrane region" description="Helical" evidence="6">
    <location>
        <begin position="81"/>
        <end position="102"/>
    </location>
</feature>
<reference evidence="7 8" key="1">
    <citation type="submission" date="2018-01" db="EMBL/GenBank/DDBJ databases">
        <title>Genome sequence of the PGP bacterium Paenibacillus illinoisensis E3.</title>
        <authorList>
            <person name="Rolli E."/>
            <person name="Marasco R."/>
            <person name="Bessem C."/>
            <person name="Michoud G."/>
            <person name="Gaiarsa S."/>
            <person name="Borin S."/>
            <person name="Daffonchio D."/>
        </authorList>
    </citation>
    <scope>NUCLEOTIDE SEQUENCE [LARGE SCALE GENOMIC DNA]</scope>
    <source>
        <strain evidence="7 8">E3</strain>
    </source>
</reference>
<dbReference type="PANTHER" id="PTHR30474">
    <property type="entry name" value="CELL CYCLE PROTEIN"/>
    <property type="match status" value="1"/>
</dbReference>
<dbReference type="InterPro" id="IPR047928">
    <property type="entry name" value="Perm_prefix_1"/>
</dbReference>
<feature type="transmembrane region" description="Helical" evidence="6">
    <location>
        <begin position="367"/>
        <end position="388"/>
    </location>
</feature>
<organism evidence="7 8">
    <name type="scientific">Paenibacillus illinoisensis</name>
    <dbReference type="NCBI Taxonomy" id="59845"/>
    <lineage>
        <taxon>Bacteria</taxon>
        <taxon>Bacillati</taxon>
        <taxon>Bacillota</taxon>
        <taxon>Bacilli</taxon>
        <taxon>Bacillales</taxon>
        <taxon>Paenibacillaceae</taxon>
        <taxon>Paenibacillus</taxon>
    </lineage>
</organism>
<protein>
    <submittedName>
        <fullName evidence="7">Cell cycle protein</fullName>
    </submittedName>
</protein>
<proteinExistence type="predicted"/>
<dbReference type="OrthoDB" id="2192428at2"/>
<dbReference type="RefSeq" id="WP_110822454.1">
    <property type="nucleotide sequence ID" value="NZ_PRLG01000029.1"/>
</dbReference>
<keyword evidence="5 6" id="KW-0472">Membrane</keyword>
<gene>
    <name evidence="7" type="ORF">PIL02S_05910</name>
</gene>
<keyword evidence="2 6" id="KW-0812">Transmembrane</keyword>
<accession>A0A2W0CDX8</accession>
<evidence type="ECO:0000256" key="6">
    <source>
        <dbReference type="SAM" id="Phobius"/>
    </source>
</evidence>
<keyword evidence="4 6" id="KW-1133">Transmembrane helix</keyword>
<dbReference type="GO" id="GO:0005886">
    <property type="term" value="C:plasma membrane"/>
    <property type="evidence" value="ECO:0007669"/>
    <property type="project" value="TreeGrafter"/>
</dbReference>
<evidence type="ECO:0000313" key="7">
    <source>
        <dbReference type="EMBL" id="PYY26505.1"/>
    </source>
</evidence>
<evidence type="ECO:0000256" key="3">
    <source>
        <dbReference type="ARBA" id="ARBA00022960"/>
    </source>
</evidence>
<dbReference type="GO" id="GO:0051301">
    <property type="term" value="P:cell division"/>
    <property type="evidence" value="ECO:0007669"/>
    <property type="project" value="InterPro"/>
</dbReference>
<feature type="transmembrane region" description="Helical" evidence="6">
    <location>
        <begin position="400"/>
        <end position="424"/>
    </location>
</feature>
<sequence length="445" mass="51028">MTDQHDKIKRYLDEMCSQVKAREVHTDLRDELGNHIREMMLDKEEEGLTQEEAAEYAIEQMGDPTAVGKSMHKLHRHRMHWGLIIGLISLAIVSLFLMWIFTTNVTNTMYQSMYYNHVVYTVMGILFMSFFIFFDYRKWKRAAWWIYILLNLMLWINPMISPRVNGTNRYMTGYGFVLDLTTAAMWVLPLAIGAILIDKLRSHFGVQTILSYIAMVALPAVLLFQISDWVRLVMFGIISLVLFGWITRKWLYTAVATVITASIGLLLLVTTDSFHRLERFSVVFNLEDAPLGDGYIYNSIMGILQSAGWWGNGLDTAFDQFKTSYFDYPGVLLIDVFGWAAGIGLLVAIIWFVASMVKTLPRIRDDFGRMIIVIITSMFALQMVYSLAMTTGRVPILSVVFPFIGYGNHLIFDYAMIGLLLGVYRRKDTVSLRNEKSHQTATPIQ</sequence>
<dbReference type="GO" id="GO:0032153">
    <property type="term" value="C:cell division site"/>
    <property type="evidence" value="ECO:0007669"/>
    <property type="project" value="TreeGrafter"/>
</dbReference>
<feature type="transmembrane region" description="Helical" evidence="6">
    <location>
        <begin position="204"/>
        <end position="223"/>
    </location>
</feature>
<evidence type="ECO:0000256" key="2">
    <source>
        <dbReference type="ARBA" id="ARBA00022692"/>
    </source>
</evidence>
<dbReference type="InterPro" id="IPR001182">
    <property type="entry name" value="FtsW/RodA"/>
</dbReference>
<feature type="transmembrane region" description="Helical" evidence="6">
    <location>
        <begin position="251"/>
        <end position="270"/>
    </location>
</feature>
<dbReference type="Pfam" id="PF01098">
    <property type="entry name" value="FTSW_RODA_SPOVE"/>
    <property type="match status" value="1"/>
</dbReference>
<dbReference type="GO" id="GO:0015648">
    <property type="term" value="F:lipid-linked peptidoglycan transporter activity"/>
    <property type="evidence" value="ECO:0007669"/>
    <property type="project" value="TreeGrafter"/>
</dbReference>
<evidence type="ECO:0000256" key="1">
    <source>
        <dbReference type="ARBA" id="ARBA00004141"/>
    </source>
</evidence>